<dbReference type="PROSITE" id="PS50977">
    <property type="entry name" value="HTH_TETR_2"/>
    <property type="match status" value="1"/>
</dbReference>
<dbReference type="InterPro" id="IPR009057">
    <property type="entry name" value="Homeodomain-like_sf"/>
</dbReference>
<evidence type="ECO:0000256" key="1">
    <source>
        <dbReference type="ARBA" id="ARBA00023015"/>
    </source>
</evidence>
<dbReference type="InterPro" id="IPR001647">
    <property type="entry name" value="HTH_TetR"/>
</dbReference>
<gene>
    <name evidence="7" type="ORF">ACFQ04_03980</name>
</gene>
<evidence type="ECO:0000256" key="2">
    <source>
        <dbReference type="ARBA" id="ARBA00023125"/>
    </source>
</evidence>
<evidence type="ECO:0000256" key="5">
    <source>
        <dbReference type="SAM" id="MobiDB-lite"/>
    </source>
</evidence>
<reference evidence="8" key="1">
    <citation type="journal article" date="2019" name="Int. J. Syst. Evol. Microbiol.">
        <title>The Global Catalogue of Microorganisms (GCM) 10K type strain sequencing project: providing services to taxonomists for standard genome sequencing and annotation.</title>
        <authorList>
            <consortium name="The Broad Institute Genomics Platform"/>
            <consortium name="The Broad Institute Genome Sequencing Center for Infectious Disease"/>
            <person name="Wu L."/>
            <person name="Ma J."/>
        </authorList>
    </citation>
    <scope>NUCLEOTIDE SEQUENCE [LARGE SCALE GENOMIC DNA]</scope>
    <source>
        <strain evidence="8">CCUG 50873</strain>
    </source>
</reference>
<protein>
    <submittedName>
        <fullName evidence="7">TetR/AcrR family transcriptional regulator</fullName>
    </submittedName>
</protein>
<dbReference type="RefSeq" id="WP_253647117.1">
    <property type="nucleotide sequence ID" value="NZ_BAAAMO010000002.1"/>
</dbReference>
<keyword evidence="1" id="KW-0805">Transcription regulation</keyword>
<keyword evidence="2 4" id="KW-0238">DNA-binding</keyword>
<organism evidence="7 8">
    <name type="scientific">Williamsia deligens</name>
    <dbReference type="NCBI Taxonomy" id="321325"/>
    <lineage>
        <taxon>Bacteria</taxon>
        <taxon>Bacillati</taxon>
        <taxon>Actinomycetota</taxon>
        <taxon>Actinomycetes</taxon>
        <taxon>Mycobacteriales</taxon>
        <taxon>Nocardiaceae</taxon>
        <taxon>Williamsia</taxon>
    </lineage>
</organism>
<evidence type="ECO:0000313" key="7">
    <source>
        <dbReference type="EMBL" id="MFD0924888.1"/>
    </source>
</evidence>
<dbReference type="Gene3D" id="1.10.357.10">
    <property type="entry name" value="Tetracycline Repressor, domain 2"/>
    <property type="match status" value="1"/>
</dbReference>
<comment type="caution">
    <text evidence="7">The sequence shown here is derived from an EMBL/GenBank/DDBJ whole genome shotgun (WGS) entry which is preliminary data.</text>
</comment>
<keyword evidence="3" id="KW-0804">Transcription</keyword>
<feature type="DNA-binding region" description="H-T-H motif" evidence="4">
    <location>
        <begin position="45"/>
        <end position="64"/>
    </location>
</feature>
<sequence>MSSPQTPARGRPRLVPRRRVGGTPQDEILDAAGELFTDNGYAGTSTRAIAEAVGLRQASLYHHFSTKEDILVALLRDTVVPTLEFARGLDATLPARDQLAHVVRFDVTQLVTSRWNLGVLYLLPEIRTATFDAFRAERLALRDLYRALSAEVLGTDTADTRTALPFRLVESVIGLRSDGEITASDADALAASVVAAVERILVDDTRR</sequence>
<evidence type="ECO:0000259" key="6">
    <source>
        <dbReference type="PROSITE" id="PS50977"/>
    </source>
</evidence>
<proteinExistence type="predicted"/>
<dbReference type="Proteomes" id="UP001597068">
    <property type="component" value="Unassembled WGS sequence"/>
</dbReference>
<dbReference type="SUPFAM" id="SSF46689">
    <property type="entry name" value="Homeodomain-like"/>
    <property type="match status" value="1"/>
</dbReference>
<dbReference type="Pfam" id="PF00440">
    <property type="entry name" value="TetR_N"/>
    <property type="match status" value="1"/>
</dbReference>
<keyword evidence="8" id="KW-1185">Reference proteome</keyword>
<evidence type="ECO:0000256" key="3">
    <source>
        <dbReference type="ARBA" id="ARBA00023163"/>
    </source>
</evidence>
<dbReference type="PANTHER" id="PTHR30055:SF234">
    <property type="entry name" value="HTH-TYPE TRANSCRIPTIONAL REGULATOR BETI"/>
    <property type="match status" value="1"/>
</dbReference>
<feature type="domain" description="HTH tetR-type" evidence="6">
    <location>
        <begin position="22"/>
        <end position="82"/>
    </location>
</feature>
<dbReference type="PRINTS" id="PR00455">
    <property type="entry name" value="HTHTETR"/>
</dbReference>
<dbReference type="InterPro" id="IPR050109">
    <property type="entry name" value="HTH-type_TetR-like_transc_reg"/>
</dbReference>
<evidence type="ECO:0000313" key="8">
    <source>
        <dbReference type="Proteomes" id="UP001597068"/>
    </source>
</evidence>
<dbReference type="EMBL" id="JBHTIL010000001">
    <property type="protein sequence ID" value="MFD0924888.1"/>
    <property type="molecule type" value="Genomic_DNA"/>
</dbReference>
<dbReference type="PANTHER" id="PTHR30055">
    <property type="entry name" value="HTH-TYPE TRANSCRIPTIONAL REGULATOR RUTR"/>
    <property type="match status" value="1"/>
</dbReference>
<name>A0ABW3G4G7_9NOCA</name>
<feature type="compositionally biased region" description="Basic residues" evidence="5">
    <location>
        <begin position="10"/>
        <end position="20"/>
    </location>
</feature>
<feature type="region of interest" description="Disordered" evidence="5">
    <location>
        <begin position="1"/>
        <end position="24"/>
    </location>
</feature>
<accession>A0ABW3G4G7</accession>
<evidence type="ECO:0000256" key="4">
    <source>
        <dbReference type="PROSITE-ProRule" id="PRU00335"/>
    </source>
</evidence>